<proteinExistence type="predicted"/>
<accession>A0AA39QS16</accession>
<dbReference type="Proteomes" id="UP001166286">
    <property type="component" value="Unassembled WGS sequence"/>
</dbReference>
<evidence type="ECO:0000313" key="3">
    <source>
        <dbReference type="Proteomes" id="UP001166286"/>
    </source>
</evidence>
<feature type="chain" id="PRO_5041238432" evidence="1">
    <location>
        <begin position="26"/>
        <end position="204"/>
    </location>
</feature>
<dbReference type="AlphaFoldDB" id="A0AA39QS16"/>
<name>A0AA39QS16_9LECA</name>
<reference evidence="2" key="1">
    <citation type="submission" date="2023-03" db="EMBL/GenBank/DDBJ databases">
        <title>Complete genome of Cladonia borealis.</title>
        <authorList>
            <person name="Park H."/>
        </authorList>
    </citation>
    <scope>NUCLEOTIDE SEQUENCE</scope>
    <source>
        <strain evidence="2">ANT050790</strain>
    </source>
</reference>
<keyword evidence="1" id="KW-0732">Signal</keyword>
<keyword evidence="3" id="KW-1185">Reference proteome</keyword>
<evidence type="ECO:0000313" key="2">
    <source>
        <dbReference type="EMBL" id="KAK0506856.1"/>
    </source>
</evidence>
<comment type="caution">
    <text evidence="2">The sequence shown here is derived from an EMBL/GenBank/DDBJ whole genome shotgun (WGS) entry which is preliminary data.</text>
</comment>
<protein>
    <submittedName>
        <fullName evidence="2">Uncharacterized protein</fullName>
    </submittedName>
</protein>
<evidence type="ECO:0000256" key="1">
    <source>
        <dbReference type="SAM" id="SignalP"/>
    </source>
</evidence>
<organism evidence="2 3">
    <name type="scientific">Cladonia borealis</name>
    <dbReference type="NCBI Taxonomy" id="184061"/>
    <lineage>
        <taxon>Eukaryota</taxon>
        <taxon>Fungi</taxon>
        <taxon>Dikarya</taxon>
        <taxon>Ascomycota</taxon>
        <taxon>Pezizomycotina</taxon>
        <taxon>Lecanoromycetes</taxon>
        <taxon>OSLEUM clade</taxon>
        <taxon>Lecanoromycetidae</taxon>
        <taxon>Lecanorales</taxon>
        <taxon>Lecanorineae</taxon>
        <taxon>Cladoniaceae</taxon>
        <taxon>Cladonia</taxon>
    </lineage>
</organism>
<gene>
    <name evidence="2" type="ORF">JMJ35_010710</name>
</gene>
<sequence>MGLSVKVLILAAPLLCSFLSTIVTASPVEIYEDLAEAIPASTWVSTSVTPAPPRPSWAYTSIASAPLGPPPPAAVTCYHRADPGNSCPAIADSPGYCACNNDGSTYEVMGPTNPCAWTTLPATTSWDCNAPAPAPPAPTPLACTLYDEVIGGGRVPLITHKCSCNDGSKPTPVISDDEYVCPAQVSVVVHKRSEYNKIELGGFI</sequence>
<feature type="signal peptide" evidence="1">
    <location>
        <begin position="1"/>
        <end position="25"/>
    </location>
</feature>
<dbReference type="EMBL" id="JAFEKC020000027">
    <property type="protein sequence ID" value="KAK0506856.1"/>
    <property type="molecule type" value="Genomic_DNA"/>
</dbReference>